<dbReference type="RefSeq" id="WP_263594353.1">
    <property type="nucleotide sequence ID" value="NZ_CP107020.1"/>
</dbReference>
<comment type="function">
    <text evidence="1 5">Catalyzes the insertion of molybdate into adenylated molybdopterin with the concomitant release of AMP.</text>
</comment>
<evidence type="ECO:0000256" key="2">
    <source>
        <dbReference type="ARBA" id="ARBA00010763"/>
    </source>
</evidence>
<dbReference type="Pfam" id="PF00994">
    <property type="entry name" value="MoCF_biosynth"/>
    <property type="match status" value="1"/>
</dbReference>
<keyword evidence="5" id="KW-0479">Metal-binding</keyword>
<protein>
    <recommendedName>
        <fullName evidence="5">Molybdopterin molybdenumtransferase</fullName>
        <ecNumber evidence="5">2.10.1.1</ecNumber>
    </recommendedName>
</protein>
<dbReference type="EMBL" id="CP107020">
    <property type="protein sequence ID" value="UYG17144.1"/>
    <property type="molecule type" value="Genomic_DNA"/>
</dbReference>
<dbReference type="CDD" id="cd00887">
    <property type="entry name" value="MoeA"/>
    <property type="match status" value="1"/>
</dbReference>
<comment type="cofactor">
    <cofactor evidence="5">
        <name>Mg(2+)</name>
        <dbReference type="ChEBI" id="CHEBI:18420"/>
    </cofactor>
</comment>
<feature type="domain" description="MoaB/Mog" evidence="6">
    <location>
        <begin position="198"/>
        <end position="347"/>
    </location>
</feature>
<organism evidence="7 8">
    <name type="scientific">Brachybacterium huguangmaarense</name>
    <dbReference type="NCBI Taxonomy" id="1652028"/>
    <lineage>
        <taxon>Bacteria</taxon>
        <taxon>Bacillati</taxon>
        <taxon>Actinomycetota</taxon>
        <taxon>Actinomycetes</taxon>
        <taxon>Micrococcales</taxon>
        <taxon>Dermabacteraceae</taxon>
        <taxon>Brachybacterium</taxon>
    </lineage>
</organism>
<accession>A0ABY6G1S3</accession>
<dbReference type="PANTHER" id="PTHR10192:SF5">
    <property type="entry name" value="GEPHYRIN"/>
    <property type="match status" value="1"/>
</dbReference>
<dbReference type="InterPro" id="IPR036135">
    <property type="entry name" value="MoeA_linker/N_sf"/>
</dbReference>
<evidence type="ECO:0000256" key="4">
    <source>
        <dbReference type="ARBA" id="ARBA00047317"/>
    </source>
</evidence>
<name>A0ABY6G1S3_9MICO</name>
<dbReference type="InterPro" id="IPR038987">
    <property type="entry name" value="MoeA-like"/>
</dbReference>
<dbReference type="PANTHER" id="PTHR10192">
    <property type="entry name" value="MOLYBDOPTERIN BIOSYNTHESIS PROTEIN"/>
    <property type="match status" value="1"/>
</dbReference>
<evidence type="ECO:0000256" key="3">
    <source>
        <dbReference type="ARBA" id="ARBA00022505"/>
    </source>
</evidence>
<evidence type="ECO:0000313" key="8">
    <source>
        <dbReference type="Proteomes" id="UP001164305"/>
    </source>
</evidence>
<keyword evidence="5" id="KW-0460">Magnesium</keyword>
<evidence type="ECO:0000256" key="1">
    <source>
        <dbReference type="ARBA" id="ARBA00002901"/>
    </source>
</evidence>
<keyword evidence="3 5" id="KW-0500">Molybdenum</keyword>
<dbReference type="Gene3D" id="3.40.980.10">
    <property type="entry name" value="MoaB/Mog-like domain"/>
    <property type="match status" value="1"/>
</dbReference>
<evidence type="ECO:0000259" key="6">
    <source>
        <dbReference type="SMART" id="SM00852"/>
    </source>
</evidence>
<comment type="catalytic activity">
    <reaction evidence="4">
        <text>adenylyl-molybdopterin + molybdate = Mo-molybdopterin + AMP + H(+)</text>
        <dbReference type="Rhea" id="RHEA:35047"/>
        <dbReference type="ChEBI" id="CHEBI:15378"/>
        <dbReference type="ChEBI" id="CHEBI:36264"/>
        <dbReference type="ChEBI" id="CHEBI:62727"/>
        <dbReference type="ChEBI" id="CHEBI:71302"/>
        <dbReference type="ChEBI" id="CHEBI:456215"/>
        <dbReference type="EC" id="2.10.1.1"/>
    </reaction>
</comment>
<dbReference type="InterPro" id="IPR005110">
    <property type="entry name" value="MoeA_linker/N"/>
</dbReference>
<proteinExistence type="inferred from homology"/>
<comment type="pathway">
    <text evidence="5">Cofactor biosynthesis; molybdopterin biosynthesis.</text>
</comment>
<dbReference type="Gene3D" id="2.170.190.11">
    <property type="entry name" value="Molybdopterin biosynthesis moea protein, domain 3"/>
    <property type="match status" value="1"/>
</dbReference>
<dbReference type="InterPro" id="IPR036688">
    <property type="entry name" value="MoeA_C_domain_IV_sf"/>
</dbReference>
<gene>
    <name evidence="7" type="ORF">BRM3_01525</name>
</gene>
<comment type="similarity">
    <text evidence="2 5">Belongs to the MoeA family.</text>
</comment>
<dbReference type="Gene3D" id="2.40.340.10">
    <property type="entry name" value="MoeA, C-terminal, domain IV"/>
    <property type="match status" value="1"/>
</dbReference>
<dbReference type="SMART" id="SM00852">
    <property type="entry name" value="MoCF_biosynth"/>
    <property type="match status" value="1"/>
</dbReference>
<dbReference type="InterPro" id="IPR036425">
    <property type="entry name" value="MoaB/Mog-like_dom_sf"/>
</dbReference>
<dbReference type="SUPFAM" id="SSF53218">
    <property type="entry name" value="Molybdenum cofactor biosynthesis proteins"/>
    <property type="match status" value="1"/>
</dbReference>
<keyword evidence="5" id="KW-0501">Molybdenum cofactor biosynthesis</keyword>
<dbReference type="Gene3D" id="3.90.105.10">
    <property type="entry name" value="Molybdopterin biosynthesis moea protein, domain 2"/>
    <property type="match status" value="1"/>
</dbReference>
<keyword evidence="8" id="KW-1185">Reference proteome</keyword>
<reference evidence="7" key="1">
    <citation type="submission" date="2022-10" db="EMBL/GenBank/DDBJ databases">
        <title>Whole-Genome Sequencing of Brachybacterium huguangmaarense BRM-3, Isolated from Betula schmidtii.</title>
        <authorList>
            <person name="Haam D."/>
        </authorList>
    </citation>
    <scope>NUCLEOTIDE SEQUENCE</scope>
    <source>
        <strain evidence="7">BRM-3</strain>
    </source>
</reference>
<evidence type="ECO:0000313" key="7">
    <source>
        <dbReference type="EMBL" id="UYG17144.1"/>
    </source>
</evidence>
<sequence length="433" mass="43672">MTGPDLHDHPTVADWSDLVRRTAVLVPRAAEVSPRLALGATLRDDVVSPRDLPAVPLSAMDGFAVHLADLEAATGPAGRTAVTLPVVADIPASRGGVAPLAPGSAARIMTGAPVPGGADVVVEVERTDADPHAEAPTTVTIAAGEGLRPGRHIRRPGEEVAAGTVLARPGDRVGPALVALAATLGIPALPVAEPPHVTVLVTGDELVAPDDPEADAPGAVRESNGAMLAAALTLLGAGVDVIRCPDDVAALTAELDAAAARSDLVLTSGGIGHGAYDVVKAALGPTGRGSSTFAHLRLRPGGPQGVGRVRVVGPDGQEAWTPVVHLPGTPVGALVGFHLFVRPLLAPGAAARPVRALVGRAPEPRPGPERPRAAARRPGMFVLPGRLGRADDGSLVVDVLDGRRLAPYGRADALVLADDAMPAPGQGVPVLPL</sequence>
<dbReference type="SUPFAM" id="SSF63882">
    <property type="entry name" value="MoeA N-terminal region -like"/>
    <property type="match status" value="1"/>
</dbReference>
<dbReference type="Proteomes" id="UP001164305">
    <property type="component" value="Chromosome"/>
</dbReference>
<dbReference type="Pfam" id="PF03453">
    <property type="entry name" value="MoeA_N"/>
    <property type="match status" value="1"/>
</dbReference>
<dbReference type="EC" id="2.10.1.1" evidence="5"/>
<dbReference type="InterPro" id="IPR001453">
    <property type="entry name" value="MoaB/Mog_dom"/>
</dbReference>
<evidence type="ECO:0000256" key="5">
    <source>
        <dbReference type="RuleBase" id="RU365090"/>
    </source>
</evidence>
<keyword evidence="5" id="KW-0808">Transferase</keyword>